<evidence type="ECO:0000313" key="1">
    <source>
        <dbReference type="EMBL" id="VDD92197.1"/>
    </source>
</evidence>
<organism evidence="3">
    <name type="scientific">Enterobius vermicularis</name>
    <name type="common">Human pinworm</name>
    <dbReference type="NCBI Taxonomy" id="51028"/>
    <lineage>
        <taxon>Eukaryota</taxon>
        <taxon>Metazoa</taxon>
        <taxon>Ecdysozoa</taxon>
        <taxon>Nematoda</taxon>
        <taxon>Chromadorea</taxon>
        <taxon>Rhabditida</taxon>
        <taxon>Spirurina</taxon>
        <taxon>Oxyuridomorpha</taxon>
        <taxon>Oxyuroidea</taxon>
        <taxon>Oxyuridae</taxon>
        <taxon>Enterobius</taxon>
    </lineage>
</organism>
<gene>
    <name evidence="1" type="ORF">EVEC_LOCUS6948</name>
</gene>
<dbReference type="AlphaFoldDB" id="A0A0N4VAD8"/>
<sequence length="73" mass="8216">MRFMTKGQRRRQEAVEEWKPERRVRKLLTVTKADAACLTEEAGLSGKDAACQTSDAVRKKGLLKLGTLLARLE</sequence>
<accession>A0A0N4VAD8</accession>
<name>A0A0N4VAD8_ENTVE</name>
<reference evidence="3" key="1">
    <citation type="submission" date="2017-02" db="UniProtKB">
        <authorList>
            <consortium name="WormBaseParasite"/>
        </authorList>
    </citation>
    <scope>IDENTIFICATION</scope>
</reference>
<keyword evidence="2" id="KW-1185">Reference proteome</keyword>
<evidence type="ECO:0000313" key="3">
    <source>
        <dbReference type="WBParaSite" id="EVEC_0000742701-mRNA-1"/>
    </source>
</evidence>
<reference evidence="1 2" key="2">
    <citation type="submission" date="2018-10" db="EMBL/GenBank/DDBJ databases">
        <authorList>
            <consortium name="Pathogen Informatics"/>
        </authorList>
    </citation>
    <scope>NUCLEOTIDE SEQUENCE [LARGE SCALE GENOMIC DNA]</scope>
</reference>
<dbReference type="WBParaSite" id="EVEC_0000742701-mRNA-1">
    <property type="protein sequence ID" value="EVEC_0000742701-mRNA-1"/>
    <property type="gene ID" value="EVEC_0000742701"/>
</dbReference>
<dbReference type="EMBL" id="UXUI01008709">
    <property type="protein sequence ID" value="VDD92197.1"/>
    <property type="molecule type" value="Genomic_DNA"/>
</dbReference>
<evidence type="ECO:0000313" key="2">
    <source>
        <dbReference type="Proteomes" id="UP000274131"/>
    </source>
</evidence>
<protein>
    <submittedName>
        <fullName evidence="3">30S ribosomal protein S4</fullName>
    </submittedName>
</protein>
<dbReference type="Proteomes" id="UP000274131">
    <property type="component" value="Unassembled WGS sequence"/>
</dbReference>
<proteinExistence type="predicted"/>